<dbReference type="Proteomes" id="UP001239445">
    <property type="component" value="Unassembled WGS sequence"/>
</dbReference>
<accession>A0AAJ0BAN2</accession>
<name>A0AAJ0BAN2_9PEZI</name>
<reference evidence="1" key="1">
    <citation type="submission" date="2023-06" db="EMBL/GenBank/DDBJ databases">
        <title>Genome-scale phylogeny and comparative genomics of the fungal order Sordariales.</title>
        <authorList>
            <consortium name="Lawrence Berkeley National Laboratory"/>
            <person name="Hensen N."/>
            <person name="Bonometti L."/>
            <person name="Westerberg I."/>
            <person name="Brannstrom I.O."/>
            <person name="Guillou S."/>
            <person name="Cros-Aarteil S."/>
            <person name="Calhoun S."/>
            <person name="Haridas S."/>
            <person name="Kuo A."/>
            <person name="Mondo S."/>
            <person name="Pangilinan J."/>
            <person name="Riley R."/>
            <person name="Labutti K."/>
            <person name="Andreopoulos B."/>
            <person name="Lipzen A."/>
            <person name="Chen C."/>
            <person name="Yanf M."/>
            <person name="Daum C."/>
            <person name="Ng V."/>
            <person name="Clum A."/>
            <person name="Steindorff A."/>
            <person name="Ohm R."/>
            <person name="Martin F."/>
            <person name="Silar P."/>
            <person name="Natvig D."/>
            <person name="Lalanne C."/>
            <person name="Gautier V."/>
            <person name="Ament-Velasquez S.L."/>
            <person name="Kruys A."/>
            <person name="Hutchinson M.I."/>
            <person name="Powell A.J."/>
            <person name="Barry K."/>
            <person name="Miller A.N."/>
            <person name="Grigoriev I.V."/>
            <person name="Debuchy R."/>
            <person name="Gladieux P."/>
            <person name="Thoren M.H."/>
            <person name="Johannesson H."/>
        </authorList>
    </citation>
    <scope>NUCLEOTIDE SEQUENCE</scope>
    <source>
        <strain evidence="1">PSN4</strain>
    </source>
</reference>
<dbReference type="EMBL" id="MU839835">
    <property type="protein sequence ID" value="KAK1754345.1"/>
    <property type="molecule type" value="Genomic_DNA"/>
</dbReference>
<protein>
    <submittedName>
        <fullName evidence="1">Uncharacterized protein</fullName>
    </submittedName>
</protein>
<dbReference type="AlphaFoldDB" id="A0AAJ0BAN2"/>
<evidence type="ECO:0000313" key="1">
    <source>
        <dbReference type="EMBL" id="KAK1754345.1"/>
    </source>
</evidence>
<sequence>MFCRATSCVCCLGPDFTLSGANPDGEPTMPPSPHRFAAGLSGSGRPHHAGLAGKERATTRDEFSFCCSVFASSICHSVLGVLDKLILVSLCLSFNGVVWRLAGLGCWCCRIGVQGGEDRPAMGPAPSRIVVSTLEQRVAGMRVSRRLHRCVFDLVCLGIRRVADSGVVRTYVASYRRPCVFVFVDWVVRRVSRGPRSSGTSGCSRMYGMSSCCVT</sequence>
<keyword evidence="2" id="KW-1185">Reference proteome</keyword>
<organism evidence="1 2">
    <name type="scientific">Echria macrotheca</name>
    <dbReference type="NCBI Taxonomy" id="438768"/>
    <lineage>
        <taxon>Eukaryota</taxon>
        <taxon>Fungi</taxon>
        <taxon>Dikarya</taxon>
        <taxon>Ascomycota</taxon>
        <taxon>Pezizomycotina</taxon>
        <taxon>Sordariomycetes</taxon>
        <taxon>Sordariomycetidae</taxon>
        <taxon>Sordariales</taxon>
        <taxon>Schizotheciaceae</taxon>
        <taxon>Echria</taxon>
    </lineage>
</organism>
<proteinExistence type="predicted"/>
<gene>
    <name evidence="1" type="ORF">QBC47DRAFT_216568</name>
</gene>
<comment type="caution">
    <text evidence="1">The sequence shown here is derived from an EMBL/GenBank/DDBJ whole genome shotgun (WGS) entry which is preliminary data.</text>
</comment>
<evidence type="ECO:0000313" key="2">
    <source>
        <dbReference type="Proteomes" id="UP001239445"/>
    </source>
</evidence>